<accession>A0A6L5X459</accession>
<evidence type="ECO:0008006" key="3">
    <source>
        <dbReference type="Google" id="ProtNLM"/>
    </source>
</evidence>
<evidence type="ECO:0000313" key="2">
    <source>
        <dbReference type="Proteomes" id="UP000481852"/>
    </source>
</evidence>
<comment type="caution">
    <text evidence="1">The sequence shown here is derived from an EMBL/GenBank/DDBJ whole genome shotgun (WGS) entry which is preliminary data.</text>
</comment>
<dbReference type="AlphaFoldDB" id="A0A6L5X459"/>
<sequence>MLEADIAKHFREAEMVLIGVGEELRPDGTSERSDRIIRALNTLPPFLRGKTYFVVSQNSDDLVFRSNLLPFFIAEPYGPKENSACSEEQWNTYLRWISGTLGHRLLLLELGVGFASPELIRWPFEKITQINMKSNLIRVHASFPQLPKELVETGRAYSVQCNSIEWLEELKQWDEKADQKEDA</sequence>
<reference evidence="1 2" key="1">
    <citation type="submission" date="2019-08" db="EMBL/GenBank/DDBJ databases">
        <title>In-depth cultivation of the pig gut microbiome towards novel bacterial diversity and tailored functional studies.</title>
        <authorList>
            <person name="Wylensek D."/>
            <person name="Hitch T.C.A."/>
            <person name="Clavel T."/>
        </authorList>
    </citation>
    <scope>NUCLEOTIDE SEQUENCE [LARGE SCALE GENOMIC DNA]</scope>
    <source>
        <strain evidence="1 2">Oil+RF-744-WCA-WT-11</strain>
    </source>
</reference>
<organism evidence="1 2">
    <name type="scientific">Porcincola intestinalis</name>
    <dbReference type="NCBI Taxonomy" id="2606632"/>
    <lineage>
        <taxon>Bacteria</taxon>
        <taxon>Bacillati</taxon>
        <taxon>Bacillota</taxon>
        <taxon>Clostridia</taxon>
        <taxon>Lachnospirales</taxon>
        <taxon>Lachnospiraceae</taxon>
        <taxon>Porcincola</taxon>
    </lineage>
</organism>
<proteinExistence type="predicted"/>
<dbReference type="EMBL" id="VULZ01000009">
    <property type="protein sequence ID" value="MSS15131.1"/>
    <property type="molecule type" value="Genomic_DNA"/>
</dbReference>
<protein>
    <recommendedName>
        <fullName evidence="3">SIR2-like domain-containing protein</fullName>
    </recommendedName>
</protein>
<dbReference type="Proteomes" id="UP000481852">
    <property type="component" value="Unassembled WGS sequence"/>
</dbReference>
<evidence type="ECO:0000313" key="1">
    <source>
        <dbReference type="EMBL" id="MSS15131.1"/>
    </source>
</evidence>
<name>A0A6L5X459_9FIRM</name>
<dbReference type="RefSeq" id="WP_154525679.1">
    <property type="nucleotide sequence ID" value="NZ_JAXFJO010000024.1"/>
</dbReference>
<gene>
    <name evidence="1" type="ORF">FYJ35_08810</name>
</gene>
<keyword evidence="2" id="KW-1185">Reference proteome</keyword>